<evidence type="ECO:0000313" key="10">
    <source>
        <dbReference type="EMBL" id="PTM59827.1"/>
    </source>
</evidence>
<dbReference type="AlphaFoldDB" id="A0A2T4ZD71"/>
<dbReference type="InterPro" id="IPR032387">
    <property type="entry name" value="ACAS_N"/>
</dbReference>
<dbReference type="InterPro" id="IPR025110">
    <property type="entry name" value="AMP-bd_C"/>
</dbReference>
<keyword evidence="6" id="KW-0007">Acetylation</keyword>
<dbReference type="Pfam" id="PF13193">
    <property type="entry name" value="AMP-binding_C"/>
    <property type="match status" value="1"/>
</dbReference>
<dbReference type="PANTHER" id="PTHR24095">
    <property type="entry name" value="ACETYL-COENZYME A SYNTHETASE"/>
    <property type="match status" value="1"/>
</dbReference>
<keyword evidence="11" id="KW-1185">Reference proteome</keyword>
<keyword evidence="3" id="KW-0436">Ligase</keyword>
<reference evidence="10 11" key="1">
    <citation type="submission" date="2018-04" db="EMBL/GenBank/DDBJ databases">
        <title>Genomic Encyclopedia of Archaeal and Bacterial Type Strains, Phase II (KMG-II): from individual species to whole genera.</title>
        <authorList>
            <person name="Goeker M."/>
        </authorList>
    </citation>
    <scope>NUCLEOTIDE SEQUENCE [LARGE SCALE GENOMIC DNA]</scope>
    <source>
        <strain evidence="10 11">DSM 45169</strain>
    </source>
</reference>
<accession>A0A2T4ZD71</accession>
<organism evidence="10 11">
    <name type="scientific">Desmospora activa DSM 45169</name>
    <dbReference type="NCBI Taxonomy" id="1121389"/>
    <lineage>
        <taxon>Bacteria</taxon>
        <taxon>Bacillati</taxon>
        <taxon>Bacillota</taxon>
        <taxon>Bacilli</taxon>
        <taxon>Bacillales</taxon>
        <taxon>Thermoactinomycetaceae</taxon>
        <taxon>Desmospora</taxon>
    </lineage>
</organism>
<sequence length="647" mass="72724">MGKAVWFPNKELTEQSRLGRLMAKVGITDVDEFYRRSVSDVGWFWGTVEQDLGLVWDRPYQKVLDTSRGIPWARWFVDGSFNVSVNALDRWVNDPSSRQRLALIWEGDDGTVQKWTYRELWTEVNRIARGLQELGVAKGDRVAIYLPMVAENVIAMLAVARIGAVFTPCFSGYGAEAVAVRLRDSEAKVLITADGFLRRGKTVAMKEEADKAVDQSPSVQRVVVVRRLGREIPTTSRDLNWTELRSNDRQPLTAAPTDAADPFMIIYTSGTTGRPKGTVHVHAGFPIKAASDAAYGMDLDDGDVLFWMTDMGWMMGPWMVFGTLLTGTTMLLFEGTPDYPHPDRLWKLVETHGVTHLGLSPTVVRALMKHGPQWLEGRHLDDLRVFGSTGEPWNPEPWQWLFEKVGKKRVPIWNYSGGTEISGGILATNLMKPIAPCSFSGPMLGMDVDVVDERGESIRGEVGELVIRQPWVGMTQSFWQDSDRYERTYWKRFPDVWVHGDWVEVEKEGFWYITGRSDDTLKIAGKRLGPAEIESILVDHPAVLEAATIGVPDADKGEVAICFVVLKPDVDEAEELRGELLRWVGEKMGKALRPRVVHFVRELPKTRNGKILRRVLKAAYLNQDAGDLSSLENPDVLTEVRSSSVNR</sequence>
<evidence type="ECO:0000256" key="1">
    <source>
        <dbReference type="ARBA" id="ARBA00006432"/>
    </source>
</evidence>
<dbReference type="GO" id="GO:0005524">
    <property type="term" value="F:ATP binding"/>
    <property type="evidence" value="ECO:0007669"/>
    <property type="project" value="UniProtKB-KW"/>
</dbReference>
<keyword evidence="5" id="KW-0067">ATP-binding</keyword>
<dbReference type="EMBL" id="PZZP01000001">
    <property type="protein sequence ID" value="PTM59827.1"/>
    <property type="molecule type" value="Genomic_DNA"/>
</dbReference>
<dbReference type="Gene3D" id="3.40.50.12780">
    <property type="entry name" value="N-terminal domain of ligase-like"/>
    <property type="match status" value="1"/>
</dbReference>
<dbReference type="InterPro" id="IPR000873">
    <property type="entry name" value="AMP-dep_synth/lig_dom"/>
</dbReference>
<gene>
    <name evidence="10" type="ORF">C8J48_2460</name>
</gene>
<dbReference type="GO" id="GO:0003987">
    <property type="term" value="F:acetate-CoA ligase activity"/>
    <property type="evidence" value="ECO:0007669"/>
    <property type="project" value="UniProtKB-EC"/>
</dbReference>
<dbReference type="GO" id="GO:0006085">
    <property type="term" value="P:acetyl-CoA biosynthetic process"/>
    <property type="evidence" value="ECO:0007669"/>
    <property type="project" value="TreeGrafter"/>
</dbReference>
<evidence type="ECO:0000259" key="7">
    <source>
        <dbReference type="Pfam" id="PF00501"/>
    </source>
</evidence>
<feature type="domain" description="AMP-binding enzyme C-terminal" evidence="8">
    <location>
        <begin position="532"/>
        <end position="610"/>
    </location>
</feature>
<evidence type="ECO:0000256" key="3">
    <source>
        <dbReference type="ARBA" id="ARBA00022598"/>
    </source>
</evidence>
<keyword evidence="4" id="KW-0547">Nucleotide-binding</keyword>
<evidence type="ECO:0000256" key="4">
    <source>
        <dbReference type="ARBA" id="ARBA00022741"/>
    </source>
</evidence>
<proteinExistence type="inferred from homology"/>
<comment type="caution">
    <text evidence="10">The sequence shown here is derived from an EMBL/GenBank/DDBJ whole genome shotgun (WGS) entry which is preliminary data.</text>
</comment>
<protein>
    <recommendedName>
        <fullName evidence="2">acetate--CoA ligase</fullName>
        <ecNumber evidence="2">6.2.1.1</ecNumber>
    </recommendedName>
</protein>
<dbReference type="InterPro" id="IPR042099">
    <property type="entry name" value="ANL_N_sf"/>
</dbReference>
<dbReference type="Pfam" id="PF16177">
    <property type="entry name" value="ACAS_N"/>
    <property type="match status" value="1"/>
</dbReference>
<dbReference type="SUPFAM" id="SSF56801">
    <property type="entry name" value="Acetyl-CoA synthetase-like"/>
    <property type="match status" value="1"/>
</dbReference>
<dbReference type="PROSITE" id="PS00455">
    <property type="entry name" value="AMP_BINDING"/>
    <property type="match status" value="1"/>
</dbReference>
<dbReference type="RefSeq" id="WP_107727117.1">
    <property type="nucleotide sequence ID" value="NZ_PZZP01000001.1"/>
</dbReference>
<dbReference type="Gene3D" id="3.30.300.30">
    <property type="match status" value="1"/>
</dbReference>
<comment type="similarity">
    <text evidence="1">Belongs to the ATP-dependent AMP-binding enzyme family.</text>
</comment>
<feature type="domain" description="Acetyl-coenzyme A synthetase N-terminal" evidence="9">
    <location>
        <begin position="31"/>
        <end position="87"/>
    </location>
</feature>
<evidence type="ECO:0000256" key="5">
    <source>
        <dbReference type="ARBA" id="ARBA00022840"/>
    </source>
</evidence>
<dbReference type="OrthoDB" id="9778383at2"/>
<evidence type="ECO:0000259" key="8">
    <source>
        <dbReference type="Pfam" id="PF13193"/>
    </source>
</evidence>
<evidence type="ECO:0000313" key="11">
    <source>
        <dbReference type="Proteomes" id="UP000241639"/>
    </source>
</evidence>
<evidence type="ECO:0000256" key="6">
    <source>
        <dbReference type="ARBA" id="ARBA00022990"/>
    </source>
</evidence>
<dbReference type="InterPro" id="IPR020845">
    <property type="entry name" value="AMP-binding_CS"/>
</dbReference>
<dbReference type="Proteomes" id="UP000241639">
    <property type="component" value="Unassembled WGS sequence"/>
</dbReference>
<evidence type="ECO:0000256" key="2">
    <source>
        <dbReference type="ARBA" id="ARBA00013275"/>
    </source>
</evidence>
<dbReference type="InterPro" id="IPR045851">
    <property type="entry name" value="AMP-bd_C_sf"/>
</dbReference>
<dbReference type="EC" id="6.2.1.1" evidence="2"/>
<dbReference type="Pfam" id="PF00501">
    <property type="entry name" value="AMP-binding"/>
    <property type="match status" value="1"/>
</dbReference>
<dbReference type="PANTHER" id="PTHR24095:SF14">
    <property type="entry name" value="ACETYL-COENZYME A SYNTHETASE 1"/>
    <property type="match status" value="1"/>
</dbReference>
<evidence type="ECO:0000259" key="9">
    <source>
        <dbReference type="Pfam" id="PF16177"/>
    </source>
</evidence>
<feature type="domain" description="AMP-dependent synthetase/ligase" evidence="7">
    <location>
        <begin position="99"/>
        <end position="473"/>
    </location>
</feature>
<name>A0A2T4ZD71_9BACL</name>